<dbReference type="RefSeq" id="WP_264846784.1">
    <property type="nucleotide sequence ID" value="NZ_BPMA01000030.1"/>
</dbReference>
<comment type="caution">
    <text evidence="2">The sequence shown here is derived from an EMBL/GenBank/DDBJ whole genome shotgun (WGS) entry which is preliminary data.</text>
</comment>
<sequence length="182" mass="21283">MSEINQNIIGDNNLQVGTNNGQIIQTKQIKQVTEVLHDPNQHITDAQALEIRNKITELVDMLASTGKNKGSLFKQEYNTFYKEFKISSYKLLPKDKYEEALIWLRKRNAYKGKKVLRQGNKEEWRKEQYTAIYFKAGNLGMSKEELYLFATEKLALKKPLTSLKELSDTRLEKLYKYIIVKE</sequence>
<accession>A0AAV5AZR5</accession>
<dbReference type="Proteomes" id="UP001208692">
    <property type="component" value="Unassembled WGS sequence"/>
</dbReference>
<organism evidence="2 4">
    <name type="scientific">Capnocytophaga catalasegens</name>
    <dbReference type="NCBI Taxonomy" id="1004260"/>
    <lineage>
        <taxon>Bacteria</taxon>
        <taxon>Pseudomonadati</taxon>
        <taxon>Bacteroidota</taxon>
        <taxon>Flavobacteriia</taxon>
        <taxon>Flavobacteriales</taxon>
        <taxon>Flavobacteriaceae</taxon>
        <taxon>Capnocytophaga</taxon>
    </lineage>
</organism>
<gene>
    <name evidence="2" type="ORF">RCZ15_25890</name>
    <name evidence="3" type="ORF">RCZ16_23870</name>
</gene>
<protein>
    <recommendedName>
        <fullName evidence="1">ORF6C domain-containing protein</fullName>
    </recommendedName>
</protein>
<evidence type="ECO:0000313" key="3">
    <source>
        <dbReference type="EMBL" id="GJM54071.1"/>
    </source>
</evidence>
<dbReference type="EMBL" id="BQKB01000060">
    <property type="protein sequence ID" value="GJM54071.1"/>
    <property type="molecule type" value="Genomic_DNA"/>
</dbReference>
<dbReference type="AlphaFoldDB" id="A0AAV5AZR5"/>
<proteinExistence type="predicted"/>
<dbReference type="InterPro" id="IPR018878">
    <property type="entry name" value="ORF6C_dom"/>
</dbReference>
<dbReference type="Proteomes" id="UP001207736">
    <property type="component" value="Unassembled WGS sequence"/>
</dbReference>
<keyword evidence="5" id="KW-1185">Reference proteome</keyword>
<evidence type="ECO:0000313" key="2">
    <source>
        <dbReference type="EMBL" id="GJM51616.1"/>
    </source>
</evidence>
<reference evidence="2 5" key="1">
    <citation type="submission" date="2021-11" db="EMBL/GenBank/DDBJ databases">
        <title>Draft genome sequence of Capnocytophaga sp. strain KC07075 isolated from cat oral cavity.</title>
        <authorList>
            <person name="Suzuki M."/>
            <person name="Imaoka K."/>
            <person name="Kimura M."/>
            <person name="Morikawa S."/>
            <person name="Maeda K."/>
        </authorList>
    </citation>
    <scope>NUCLEOTIDE SEQUENCE</scope>
    <source>
        <strain evidence="2">KC07075</strain>
        <strain evidence="3 5">KC07079</strain>
    </source>
</reference>
<name>A0AAV5AZR5_9FLAO</name>
<evidence type="ECO:0000313" key="5">
    <source>
        <dbReference type="Proteomes" id="UP001208692"/>
    </source>
</evidence>
<evidence type="ECO:0000259" key="1">
    <source>
        <dbReference type="Pfam" id="PF10552"/>
    </source>
</evidence>
<dbReference type="EMBL" id="BQKA01000076">
    <property type="protein sequence ID" value="GJM51616.1"/>
    <property type="molecule type" value="Genomic_DNA"/>
</dbReference>
<feature type="domain" description="ORF6C" evidence="1">
    <location>
        <begin position="26"/>
        <end position="104"/>
    </location>
</feature>
<evidence type="ECO:0000313" key="4">
    <source>
        <dbReference type="Proteomes" id="UP001207736"/>
    </source>
</evidence>
<dbReference type="Pfam" id="PF10552">
    <property type="entry name" value="ORF6C"/>
    <property type="match status" value="1"/>
</dbReference>